<dbReference type="SUPFAM" id="SSF101576">
    <property type="entry name" value="Supernatant protein factor (SPF), C-terminal domain"/>
    <property type="match status" value="1"/>
</dbReference>
<dbReference type="FunCoup" id="B3MM10">
    <property type="interactions" value="6"/>
</dbReference>
<dbReference type="SMR" id="B3MM10"/>
<dbReference type="InterPro" id="IPR009038">
    <property type="entry name" value="GOLD_dom"/>
</dbReference>
<organism evidence="13 14">
    <name type="scientific">Drosophila ananassae</name>
    <name type="common">Fruit fly</name>
    <dbReference type="NCBI Taxonomy" id="7217"/>
    <lineage>
        <taxon>Eukaryota</taxon>
        <taxon>Metazoa</taxon>
        <taxon>Ecdysozoa</taxon>
        <taxon>Arthropoda</taxon>
        <taxon>Hexapoda</taxon>
        <taxon>Insecta</taxon>
        <taxon>Pterygota</taxon>
        <taxon>Neoptera</taxon>
        <taxon>Endopterygota</taxon>
        <taxon>Diptera</taxon>
        <taxon>Brachycera</taxon>
        <taxon>Muscomorpha</taxon>
        <taxon>Ephydroidea</taxon>
        <taxon>Drosophilidae</taxon>
        <taxon>Drosophila</taxon>
        <taxon>Sophophora</taxon>
    </lineage>
</organism>
<dbReference type="KEGG" id="dan:6497668"/>
<dbReference type="SMART" id="SM01190">
    <property type="entry name" value="EMP24_GP25L"/>
    <property type="match status" value="1"/>
</dbReference>
<dbReference type="InterPro" id="IPR036598">
    <property type="entry name" value="GOLD_dom_sf"/>
</dbReference>
<dbReference type="eggNOG" id="KOG3287">
    <property type="taxonomic scope" value="Eukaryota"/>
</dbReference>
<reference evidence="13 14" key="1">
    <citation type="journal article" date="2007" name="Nature">
        <title>Evolution of genes and genomes on the Drosophila phylogeny.</title>
        <authorList>
            <consortium name="Drosophila 12 Genomes Consortium"/>
            <person name="Clark A.G."/>
            <person name="Eisen M.B."/>
            <person name="Smith D.R."/>
            <person name="Bergman C.M."/>
            <person name="Oliver B."/>
            <person name="Markow T.A."/>
            <person name="Kaufman T.C."/>
            <person name="Kellis M."/>
            <person name="Gelbart W."/>
            <person name="Iyer V.N."/>
            <person name="Pollard D.A."/>
            <person name="Sackton T.B."/>
            <person name="Larracuente A.M."/>
            <person name="Singh N.D."/>
            <person name="Abad J.P."/>
            <person name="Abt D.N."/>
            <person name="Adryan B."/>
            <person name="Aguade M."/>
            <person name="Akashi H."/>
            <person name="Anderson W.W."/>
            <person name="Aquadro C.F."/>
            <person name="Ardell D.H."/>
            <person name="Arguello R."/>
            <person name="Artieri C.G."/>
            <person name="Barbash D.A."/>
            <person name="Barker D."/>
            <person name="Barsanti P."/>
            <person name="Batterham P."/>
            <person name="Batzoglou S."/>
            <person name="Begun D."/>
            <person name="Bhutkar A."/>
            <person name="Blanco E."/>
            <person name="Bosak S.A."/>
            <person name="Bradley R.K."/>
            <person name="Brand A.D."/>
            <person name="Brent M.R."/>
            <person name="Brooks A.N."/>
            <person name="Brown R.H."/>
            <person name="Butlin R.K."/>
            <person name="Caggese C."/>
            <person name="Calvi B.R."/>
            <person name="Bernardo de Carvalho A."/>
            <person name="Caspi A."/>
            <person name="Castrezana S."/>
            <person name="Celniker S.E."/>
            <person name="Chang J.L."/>
            <person name="Chapple C."/>
            <person name="Chatterji S."/>
            <person name="Chinwalla A."/>
            <person name="Civetta A."/>
            <person name="Clifton S.W."/>
            <person name="Comeron J.M."/>
            <person name="Costello J.C."/>
            <person name="Coyne J.A."/>
            <person name="Daub J."/>
            <person name="David R.G."/>
            <person name="Delcher A.L."/>
            <person name="Delehaunty K."/>
            <person name="Do C.B."/>
            <person name="Ebling H."/>
            <person name="Edwards K."/>
            <person name="Eickbush T."/>
            <person name="Evans J.D."/>
            <person name="Filipski A."/>
            <person name="Findeiss S."/>
            <person name="Freyhult E."/>
            <person name="Fulton L."/>
            <person name="Fulton R."/>
            <person name="Garcia A.C."/>
            <person name="Gardiner A."/>
            <person name="Garfield D.A."/>
            <person name="Garvin B.E."/>
            <person name="Gibson G."/>
            <person name="Gilbert D."/>
            <person name="Gnerre S."/>
            <person name="Godfrey J."/>
            <person name="Good R."/>
            <person name="Gotea V."/>
            <person name="Gravely B."/>
            <person name="Greenberg A.J."/>
            <person name="Griffiths-Jones S."/>
            <person name="Gross S."/>
            <person name="Guigo R."/>
            <person name="Gustafson E.A."/>
            <person name="Haerty W."/>
            <person name="Hahn M.W."/>
            <person name="Halligan D.L."/>
            <person name="Halpern A.L."/>
            <person name="Halter G.M."/>
            <person name="Han M.V."/>
            <person name="Heger A."/>
            <person name="Hillier L."/>
            <person name="Hinrichs A.S."/>
            <person name="Holmes I."/>
            <person name="Hoskins R.A."/>
            <person name="Hubisz M.J."/>
            <person name="Hultmark D."/>
            <person name="Huntley M.A."/>
            <person name="Jaffe D.B."/>
            <person name="Jagadeeshan S."/>
            <person name="Jeck W.R."/>
            <person name="Johnson J."/>
            <person name="Jones C.D."/>
            <person name="Jordan W.C."/>
            <person name="Karpen G.H."/>
            <person name="Kataoka E."/>
            <person name="Keightley P.D."/>
            <person name="Kheradpour P."/>
            <person name="Kirkness E.F."/>
            <person name="Koerich L.B."/>
            <person name="Kristiansen K."/>
            <person name="Kudrna D."/>
            <person name="Kulathinal R.J."/>
            <person name="Kumar S."/>
            <person name="Kwok R."/>
            <person name="Lander E."/>
            <person name="Langley C.H."/>
            <person name="Lapoint R."/>
            <person name="Lazzaro B.P."/>
            <person name="Lee S.J."/>
            <person name="Levesque L."/>
            <person name="Li R."/>
            <person name="Lin C.F."/>
            <person name="Lin M.F."/>
            <person name="Lindblad-Toh K."/>
            <person name="Llopart A."/>
            <person name="Long M."/>
            <person name="Low L."/>
            <person name="Lozovsky E."/>
            <person name="Lu J."/>
            <person name="Luo M."/>
            <person name="Machado C.A."/>
            <person name="Makalowski W."/>
            <person name="Marzo M."/>
            <person name="Matsuda M."/>
            <person name="Matzkin L."/>
            <person name="McAllister B."/>
            <person name="McBride C.S."/>
            <person name="McKernan B."/>
            <person name="McKernan K."/>
            <person name="Mendez-Lago M."/>
            <person name="Minx P."/>
            <person name="Mollenhauer M.U."/>
            <person name="Montooth K."/>
            <person name="Mount S.M."/>
            <person name="Mu X."/>
            <person name="Myers E."/>
            <person name="Negre B."/>
            <person name="Newfeld S."/>
            <person name="Nielsen R."/>
            <person name="Noor M.A."/>
            <person name="O'Grady P."/>
            <person name="Pachter L."/>
            <person name="Papaceit M."/>
            <person name="Parisi M.J."/>
            <person name="Parisi M."/>
            <person name="Parts L."/>
            <person name="Pedersen J.S."/>
            <person name="Pesole G."/>
            <person name="Phillippy A.M."/>
            <person name="Ponting C.P."/>
            <person name="Pop M."/>
            <person name="Porcelli D."/>
            <person name="Powell J.R."/>
            <person name="Prohaska S."/>
            <person name="Pruitt K."/>
            <person name="Puig M."/>
            <person name="Quesneville H."/>
            <person name="Ram K.R."/>
            <person name="Rand D."/>
            <person name="Rasmussen M.D."/>
            <person name="Reed L.K."/>
            <person name="Reenan R."/>
            <person name="Reily A."/>
            <person name="Remington K.A."/>
            <person name="Rieger T.T."/>
            <person name="Ritchie M.G."/>
            <person name="Robin C."/>
            <person name="Rogers Y.H."/>
            <person name="Rohde C."/>
            <person name="Rozas J."/>
            <person name="Rubenfield M.J."/>
            <person name="Ruiz A."/>
            <person name="Russo S."/>
            <person name="Salzberg S.L."/>
            <person name="Sanchez-Gracia A."/>
            <person name="Saranga D.J."/>
            <person name="Sato H."/>
            <person name="Schaeffer S.W."/>
            <person name="Schatz M.C."/>
            <person name="Schlenke T."/>
            <person name="Schwartz R."/>
            <person name="Segarra C."/>
            <person name="Singh R.S."/>
            <person name="Sirot L."/>
            <person name="Sirota M."/>
            <person name="Sisneros N.B."/>
            <person name="Smith C.D."/>
            <person name="Smith T.F."/>
            <person name="Spieth J."/>
            <person name="Stage D.E."/>
            <person name="Stark A."/>
            <person name="Stephan W."/>
            <person name="Strausberg R.L."/>
            <person name="Strempel S."/>
            <person name="Sturgill D."/>
            <person name="Sutton G."/>
            <person name="Sutton G.G."/>
            <person name="Tao W."/>
            <person name="Teichmann S."/>
            <person name="Tobari Y.N."/>
            <person name="Tomimura Y."/>
            <person name="Tsolas J.M."/>
            <person name="Valente V.L."/>
            <person name="Venter E."/>
            <person name="Venter J.C."/>
            <person name="Vicario S."/>
            <person name="Vieira F.G."/>
            <person name="Vilella A.J."/>
            <person name="Villasante A."/>
            <person name="Walenz B."/>
            <person name="Wang J."/>
            <person name="Wasserman M."/>
            <person name="Watts T."/>
            <person name="Wilson D."/>
            <person name="Wilson R.K."/>
            <person name="Wing R.A."/>
            <person name="Wolfner M.F."/>
            <person name="Wong A."/>
            <person name="Wong G.K."/>
            <person name="Wu C.I."/>
            <person name="Wu G."/>
            <person name="Yamamoto D."/>
            <person name="Yang H.P."/>
            <person name="Yang S.P."/>
            <person name="Yorke J.A."/>
            <person name="Yoshida K."/>
            <person name="Zdobnov E."/>
            <person name="Zhang P."/>
            <person name="Zhang Y."/>
            <person name="Zimin A.V."/>
            <person name="Baldwin J."/>
            <person name="Abdouelleil A."/>
            <person name="Abdulkadir J."/>
            <person name="Abebe A."/>
            <person name="Abera B."/>
            <person name="Abreu J."/>
            <person name="Acer S.C."/>
            <person name="Aftuck L."/>
            <person name="Alexander A."/>
            <person name="An P."/>
            <person name="Anderson E."/>
            <person name="Anderson S."/>
            <person name="Arachi H."/>
            <person name="Azer M."/>
            <person name="Bachantsang P."/>
            <person name="Barry A."/>
            <person name="Bayul T."/>
            <person name="Berlin A."/>
            <person name="Bessette D."/>
            <person name="Bloom T."/>
            <person name="Blye J."/>
            <person name="Boguslavskiy L."/>
            <person name="Bonnet C."/>
            <person name="Boukhgalter B."/>
            <person name="Bourzgui I."/>
            <person name="Brown A."/>
            <person name="Cahill P."/>
            <person name="Channer S."/>
            <person name="Cheshatsang Y."/>
            <person name="Chuda L."/>
            <person name="Citroen M."/>
            <person name="Collymore A."/>
            <person name="Cooke P."/>
            <person name="Costello M."/>
            <person name="D'Aco K."/>
            <person name="Daza R."/>
            <person name="De Haan G."/>
            <person name="DeGray S."/>
            <person name="DeMaso C."/>
            <person name="Dhargay N."/>
            <person name="Dooley K."/>
            <person name="Dooley E."/>
            <person name="Doricent M."/>
            <person name="Dorje P."/>
            <person name="Dorjee K."/>
            <person name="Dupes A."/>
            <person name="Elong R."/>
            <person name="Falk J."/>
            <person name="Farina A."/>
            <person name="Faro S."/>
            <person name="Ferguson D."/>
            <person name="Fisher S."/>
            <person name="Foley C.D."/>
            <person name="Franke A."/>
            <person name="Friedrich D."/>
            <person name="Gadbois L."/>
            <person name="Gearin G."/>
            <person name="Gearin C.R."/>
            <person name="Giannoukos G."/>
            <person name="Goode T."/>
            <person name="Graham J."/>
            <person name="Grandbois E."/>
            <person name="Grewal S."/>
            <person name="Gyaltsen K."/>
            <person name="Hafez N."/>
            <person name="Hagos B."/>
            <person name="Hall J."/>
            <person name="Henson C."/>
            <person name="Hollinger A."/>
            <person name="Honan T."/>
            <person name="Huard M.D."/>
            <person name="Hughes L."/>
            <person name="Hurhula B."/>
            <person name="Husby M.E."/>
            <person name="Kamat A."/>
            <person name="Kanga B."/>
            <person name="Kashin S."/>
            <person name="Khazanovich D."/>
            <person name="Kisner P."/>
            <person name="Lance K."/>
            <person name="Lara M."/>
            <person name="Lee W."/>
            <person name="Lennon N."/>
            <person name="Letendre F."/>
            <person name="LeVine R."/>
            <person name="Lipovsky A."/>
            <person name="Liu X."/>
            <person name="Liu J."/>
            <person name="Liu S."/>
            <person name="Lokyitsang T."/>
            <person name="Lokyitsang Y."/>
            <person name="Lubonja R."/>
            <person name="Lui A."/>
            <person name="MacDonald P."/>
            <person name="Magnisalis V."/>
            <person name="Maru K."/>
            <person name="Matthews C."/>
            <person name="McCusker W."/>
            <person name="McDonough S."/>
            <person name="Mehta T."/>
            <person name="Meldrim J."/>
            <person name="Meneus L."/>
            <person name="Mihai O."/>
            <person name="Mihalev A."/>
            <person name="Mihova T."/>
            <person name="Mittelman R."/>
            <person name="Mlenga V."/>
            <person name="Montmayeur A."/>
            <person name="Mulrain L."/>
            <person name="Navidi A."/>
            <person name="Naylor J."/>
            <person name="Negash T."/>
            <person name="Nguyen T."/>
            <person name="Nguyen N."/>
            <person name="Nicol R."/>
            <person name="Norbu C."/>
            <person name="Norbu N."/>
            <person name="Novod N."/>
            <person name="O'Neill B."/>
            <person name="Osman S."/>
            <person name="Markiewicz E."/>
            <person name="Oyono O.L."/>
            <person name="Patti C."/>
            <person name="Phunkhang P."/>
            <person name="Pierre F."/>
            <person name="Priest M."/>
            <person name="Raghuraman S."/>
            <person name="Rege F."/>
            <person name="Reyes R."/>
            <person name="Rise C."/>
            <person name="Rogov P."/>
            <person name="Ross K."/>
            <person name="Ryan E."/>
            <person name="Settipalli S."/>
            <person name="Shea T."/>
            <person name="Sherpa N."/>
            <person name="Shi L."/>
            <person name="Shih D."/>
            <person name="Sparrow T."/>
            <person name="Spaulding J."/>
            <person name="Stalker J."/>
            <person name="Stange-Thomann N."/>
            <person name="Stavropoulos S."/>
            <person name="Stone C."/>
            <person name="Strader C."/>
            <person name="Tesfaye S."/>
            <person name="Thomson T."/>
            <person name="Thoulutsang Y."/>
            <person name="Thoulutsang D."/>
            <person name="Topham K."/>
            <person name="Topping I."/>
            <person name="Tsamla T."/>
            <person name="Vassiliev H."/>
            <person name="Vo A."/>
            <person name="Wangchuk T."/>
            <person name="Wangdi T."/>
            <person name="Weiand M."/>
            <person name="Wilkinson J."/>
            <person name="Wilson A."/>
            <person name="Yadav S."/>
            <person name="Young G."/>
            <person name="Yu Q."/>
            <person name="Zembek L."/>
            <person name="Zhong D."/>
            <person name="Zimmer A."/>
            <person name="Zwirko Z."/>
            <person name="Jaffe D.B."/>
            <person name="Alvarez P."/>
            <person name="Brockman W."/>
            <person name="Butler J."/>
            <person name="Chin C."/>
            <person name="Gnerre S."/>
            <person name="Grabherr M."/>
            <person name="Kleber M."/>
            <person name="Mauceli E."/>
            <person name="MacCallum I."/>
        </authorList>
    </citation>
    <scope>NUCLEOTIDE SEQUENCE [LARGE SCALE GENOMIC DNA]</scope>
    <source>
        <strain evidence="14">Tucson 14024-0371.13</strain>
    </source>
</reference>
<evidence type="ECO:0000256" key="11">
    <source>
        <dbReference type="SAM" id="SignalP"/>
    </source>
</evidence>
<gene>
    <name evidence="13" type="primary">Dana\GF14850</name>
    <name evidence="13" type="synonym">dana_GLEANR_15614</name>
    <name evidence="13" type="ORF">GF14850</name>
</gene>
<evidence type="ECO:0000256" key="8">
    <source>
        <dbReference type="ARBA" id="ARBA00037847"/>
    </source>
</evidence>
<keyword evidence="7 10" id="KW-0472">Membrane</keyword>
<keyword evidence="5 11" id="KW-0732">Signal</keyword>
<dbReference type="AlphaFoldDB" id="B3MM10"/>
<evidence type="ECO:0000256" key="1">
    <source>
        <dbReference type="ARBA" id="ARBA00004479"/>
    </source>
</evidence>
<sequence>MSRVATSILAVFVLQTVNFSRSELYNKQLTIYAEPGRQECYYHPIAASENINLQYEVIHGGHGEPNINFRLMNPNRNILVVETKRDKGQHKLVAYETGAYQICFDNTISSFNQKIVSFTLEITAANQKEEQLRELRKEMLLDYQFDKAYTEIDSYIRKIQVNLMKSRQTQDFIRAHEARDRNLAESNYAMVNNWSWAQFLAMILVGLLQVIMLRSIFSTDGTLYQFWKRF</sequence>
<protein>
    <recommendedName>
        <fullName evidence="12">GOLD domain-containing protein</fullName>
    </recommendedName>
</protein>
<dbReference type="GO" id="GO:0012505">
    <property type="term" value="C:endomembrane system"/>
    <property type="evidence" value="ECO:0007669"/>
    <property type="project" value="UniProtKB-SubCell"/>
</dbReference>
<name>B3MM10_DROAN</name>
<dbReference type="PROSITE" id="PS50866">
    <property type="entry name" value="GOLD"/>
    <property type="match status" value="1"/>
</dbReference>
<feature type="chain" id="PRO_5002793061" description="GOLD domain-containing protein" evidence="11">
    <location>
        <begin position="23"/>
        <end position="230"/>
    </location>
</feature>
<dbReference type="PANTHER" id="PTHR22811">
    <property type="entry name" value="TRANSMEMBRANE EMP24 DOMAIN-CONTAINING PROTEIN"/>
    <property type="match status" value="1"/>
</dbReference>
<dbReference type="STRING" id="7217.B3MM10"/>
<evidence type="ECO:0000256" key="6">
    <source>
        <dbReference type="ARBA" id="ARBA00022989"/>
    </source>
</evidence>
<dbReference type="GeneID" id="6497668"/>
<dbReference type="InParanoid" id="B3MM10"/>
<feature type="signal peptide" evidence="11">
    <location>
        <begin position="1"/>
        <end position="22"/>
    </location>
</feature>
<accession>B3MM10</accession>
<keyword evidence="4 9" id="KW-0812">Transmembrane</keyword>
<dbReference type="PhylomeDB" id="B3MM10"/>
<dbReference type="GO" id="GO:0016020">
    <property type="term" value="C:membrane"/>
    <property type="evidence" value="ECO:0007669"/>
    <property type="project" value="UniProtKB-SubCell"/>
</dbReference>
<dbReference type="OMA" id="IDYQVIH"/>
<evidence type="ECO:0000256" key="10">
    <source>
        <dbReference type="SAM" id="Phobius"/>
    </source>
</evidence>
<evidence type="ECO:0000256" key="9">
    <source>
        <dbReference type="RuleBase" id="RU003827"/>
    </source>
</evidence>
<evidence type="ECO:0000256" key="5">
    <source>
        <dbReference type="ARBA" id="ARBA00022729"/>
    </source>
</evidence>
<dbReference type="Pfam" id="PF01105">
    <property type="entry name" value="EMP24_GP25L"/>
    <property type="match status" value="1"/>
</dbReference>
<keyword evidence="3" id="KW-0217">Developmental protein</keyword>
<dbReference type="Proteomes" id="UP000007801">
    <property type="component" value="Unassembled WGS sequence"/>
</dbReference>
<dbReference type="EMBL" id="CH902620">
    <property type="protein sequence ID" value="EDV30825.1"/>
    <property type="molecule type" value="Genomic_DNA"/>
</dbReference>
<evidence type="ECO:0000313" key="13">
    <source>
        <dbReference type="EMBL" id="EDV30825.1"/>
    </source>
</evidence>
<keyword evidence="14" id="KW-1185">Reference proteome</keyword>
<dbReference type="InterPro" id="IPR015720">
    <property type="entry name" value="Emp24-like"/>
</dbReference>
<proteinExistence type="inferred from homology"/>
<comment type="subcellular location">
    <subcellularLocation>
        <location evidence="8">Endomembrane system</location>
        <topology evidence="8">Single-pass membrane protein</topology>
    </subcellularLocation>
    <subcellularLocation>
        <location evidence="1 9">Membrane</location>
        <topology evidence="1 9">Single-pass type I membrane protein</topology>
    </subcellularLocation>
</comment>
<evidence type="ECO:0000259" key="12">
    <source>
        <dbReference type="PROSITE" id="PS50866"/>
    </source>
</evidence>
<evidence type="ECO:0000313" key="14">
    <source>
        <dbReference type="Proteomes" id="UP000007801"/>
    </source>
</evidence>
<evidence type="ECO:0000256" key="7">
    <source>
        <dbReference type="ARBA" id="ARBA00023136"/>
    </source>
</evidence>
<comment type="similarity">
    <text evidence="2 9">Belongs to the EMP24/GP25L family.</text>
</comment>
<feature type="domain" description="GOLD" evidence="12">
    <location>
        <begin position="38"/>
        <end position="122"/>
    </location>
</feature>
<evidence type="ECO:0000256" key="3">
    <source>
        <dbReference type="ARBA" id="ARBA00022473"/>
    </source>
</evidence>
<keyword evidence="6 10" id="KW-1133">Transmembrane helix</keyword>
<evidence type="ECO:0000256" key="2">
    <source>
        <dbReference type="ARBA" id="ARBA00007104"/>
    </source>
</evidence>
<dbReference type="HOGENOM" id="CLU_066963_0_1_1"/>
<evidence type="ECO:0000256" key="4">
    <source>
        <dbReference type="ARBA" id="ARBA00022692"/>
    </source>
</evidence>
<feature type="transmembrane region" description="Helical" evidence="10">
    <location>
        <begin position="196"/>
        <end position="217"/>
    </location>
</feature>
<dbReference type="OrthoDB" id="5976732at2759"/>